<sequence>MGTPSGLEPFRDQSVTDQIGLAIVGALVCLVGYVGAAALLYDVTVLDHGGPETPRRVAGAAASLACWGLYSLAFIRGRGGPVTTPIVSPLATLAVVPLAFRWLRFGPAWSAVRDRIAWVFFDVGLFVDVGAFVLPGLSLFLAVVTLWASRLDEAAIREWQRHHLPDEFREAFVAETDLDR</sequence>
<gene>
    <name evidence="2" type="ORF">ACFQEU_14675</name>
</gene>
<feature type="transmembrane region" description="Helical" evidence="1">
    <location>
        <begin position="123"/>
        <end position="148"/>
    </location>
</feature>
<protein>
    <submittedName>
        <fullName evidence="2">Uncharacterized protein</fullName>
    </submittedName>
</protein>
<dbReference type="AlphaFoldDB" id="A0ABD5SE72"/>
<dbReference type="RefSeq" id="WP_379783364.1">
    <property type="nucleotide sequence ID" value="NZ_JBHSWW010000336.1"/>
</dbReference>
<comment type="caution">
    <text evidence="2">The sequence shown here is derived from an EMBL/GenBank/DDBJ whole genome shotgun (WGS) entry which is preliminary data.</text>
</comment>
<organism evidence="2 3">
    <name type="scientific">Halorubrum tibetense</name>
    <dbReference type="NCBI Taxonomy" id="175631"/>
    <lineage>
        <taxon>Archaea</taxon>
        <taxon>Methanobacteriati</taxon>
        <taxon>Methanobacteriota</taxon>
        <taxon>Stenosarchaea group</taxon>
        <taxon>Halobacteria</taxon>
        <taxon>Halobacteriales</taxon>
        <taxon>Haloferacaceae</taxon>
        <taxon>Halorubrum</taxon>
    </lineage>
</organism>
<keyword evidence="1" id="KW-0472">Membrane</keyword>
<evidence type="ECO:0000313" key="2">
    <source>
        <dbReference type="EMBL" id="MFC6754692.1"/>
    </source>
</evidence>
<dbReference type="Proteomes" id="UP001596442">
    <property type="component" value="Unassembled WGS sequence"/>
</dbReference>
<reference evidence="2 3" key="1">
    <citation type="journal article" date="2019" name="Int. J. Syst. Evol. Microbiol.">
        <title>The Global Catalogue of Microorganisms (GCM) 10K type strain sequencing project: providing services to taxonomists for standard genome sequencing and annotation.</title>
        <authorList>
            <consortium name="The Broad Institute Genomics Platform"/>
            <consortium name="The Broad Institute Genome Sequencing Center for Infectious Disease"/>
            <person name="Wu L."/>
            <person name="Ma J."/>
        </authorList>
    </citation>
    <scope>NUCLEOTIDE SEQUENCE [LARGE SCALE GENOMIC DNA]</scope>
    <source>
        <strain evidence="2 3">CGMCC 1.3239</strain>
    </source>
</reference>
<evidence type="ECO:0000313" key="3">
    <source>
        <dbReference type="Proteomes" id="UP001596442"/>
    </source>
</evidence>
<evidence type="ECO:0000256" key="1">
    <source>
        <dbReference type="SAM" id="Phobius"/>
    </source>
</evidence>
<keyword evidence="1" id="KW-1133">Transmembrane helix</keyword>
<dbReference type="EMBL" id="JBHSWW010000336">
    <property type="protein sequence ID" value="MFC6754692.1"/>
    <property type="molecule type" value="Genomic_DNA"/>
</dbReference>
<name>A0ABD5SE72_9EURY</name>
<proteinExistence type="predicted"/>
<keyword evidence="3" id="KW-1185">Reference proteome</keyword>
<keyword evidence="1" id="KW-0812">Transmembrane</keyword>
<feature type="transmembrane region" description="Helical" evidence="1">
    <location>
        <begin position="57"/>
        <end position="75"/>
    </location>
</feature>
<feature type="transmembrane region" description="Helical" evidence="1">
    <location>
        <begin position="21"/>
        <end position="41"/>
    </location>
</feature>
<accession>A0ABD5SE72</accession>
<feature type="transmembrane region" description="Helical" evidence="1">
    <location>
        <begin position="82"/>
        <end position="103"/>
    </location>
</feature>